<name>A0ABV8JYC7_9BACL</name>
<dbReference type="InterPro" id="IPR050259">
    <property type="entry name" value="SDR"/>
</dbReference>
<proteinExistence type="inferred from homology"/>
<dbReference type="SUPFAM" id="SSF51735">
    <property type="entry name" value="NAD(P)-binding Rossmann-fold domains"/>
    <property type="match status" value="1"/>
</dbReference>
<comment type="caution">
    <text evidence="2">The sequence shown here is derived from an EMBL/GenBank/DDBJ whole genome shotgun (WGS) entry which is preliminary data.</text>
</comment>
<dbReference type="InterPro" id="IPR036291">
    <property type="entry name" value="NAD(P)-bd_dom_sf"/>
</dbReference>
<reference evidence="3" key="1">
    <citation type="journal article" date="2019" name="Int. J. Syst. Evol. Microbiol.">
        <title>The Global Catalogue of Microorganisms (GCM) 10K type strain sequencing project: providing services to taxonomists for standard genome sequencing and annotation.</title>
        <authorList>
            <consortium name="The Broad Institute Genomics Platform"/>
            <consortium name="The Broad Institute Genome Sequencing Center for Infectious Disease"/>
            <person name="Wu L."/>
            <person name="Ma J."/>
        </authorList>
    </citation>
    <scope>NUCLEOTIDE SEQUENCE [LARGE SCALE GENOMIC DNA]</scope>
    <source>
        <strain evidence="3">IBRC-M 10987</strain>
    </source>
</reference>
<dbReference type="PRINTS" id="PR00081">
    <property type="entry name" value="GDHRDH"/>
</dbReference>
<dbReference type="PRINTS" id="PR00080">
    <property type="entry name" value="SDRFAMILY"/>
</dbReference>
<evidence type="ECO:0000313" key="3">
    <source>
        <dbReference type="Proteomes" id="UP001595715"/>
    </source>
</evidence>
<dbReference type="EMBL" id="JBHSAM010000020">
    <property type="protein sequence ID" value="MFC4099729.1"/>
    <property type="molecule type" value="Genomic_DNA"/>
</dbReference>
<dbReference type="CDD" id="cd05344">
    <property type="entry name" value="BKR_like_SDR_like"/>
    <property type="match status" value="1"/>
</dbReference>
<keyword evidence="3" id="KW-1185">Reference proteome</keyword>
<protein>
    <submittedName>
        <fullName evidence="2">SDR family oxidoreductase</fullName>
    </submittedName>
</protein>
<accession>A0ABV8JYC7</accession>
<comment type="similarity">
    <text evidence="1">Belongs to the short-chain dehydrogenases/reductases (SDR) family.</text>
</comment>
<sequence>MTYQLEGKTAIVTGGSAGIGLAIAKKLHAEGVHVLIAARDEERLRQAEESIRSAGTSRSEGAQIVTFQADLREADSAARLIDAALAAFGRIDILINNAGAPKSGSFLELTDEDFANVWDLKLFGYIRTIRAVLPQLLKQGDGRIVNIIGTAGRNPSPSLLPGGITNAALLNFSKGIARQLAPQGIRLNVISPGLTETEKGEELVAQQAAAKGISVNEHKAQFLAAIPIGRAVYPEEIAELALYLVSDKSASISGTEIVIDGGHQQGL</sequence>
<dbReference type="RefSeq" id="WP_377718411.1">
    <property type="nucleotide sequence ID" value="NZ_JBHSAM010000020.1"/>
</dbReference>
<gene>
    <name evidence="2" type="ORF">ACFOZ8_08675</name>
</gene>
<dbReference type="Pfam" id="PF13561">
    <property type="entry name" value="adh_short_C2"/>
    <property type="match status" value="1"/>
</dbReference>
<dbReference type="Gene3D" id="3.40.50.720">
    <property type="entry name" value="NAD(P)-binding Rossmann-like Domain"/>
    <property type="match status" value="1"/>
</dbReference>
<organism evidence="2 3">
    <name type="scientific">Paenibacillus xanthanilyticus</name>
    <dbReference type="NCBI Taxonomy" id="1783531"/>
    <lineage>
        <taxon>Bacteria</taxon>
        <taxon>Bacillati</taxon>
        <taxon>Bacillota</taxon>
        <taxon>Bacilli</taxon>
        <taxon>Bacillales</taxon>
        <taxon>Paenibacillaceae</taxon>
        <taxon>Paenibacillus</taxon>
    </lineage>
</organism>
<evidence type="ECO:0000256" key="1">
    <source>
        <dbReference type="ARBA" id="ARBA00006484"/>
    </source>
</evidence>
<dbReference type="InterPro" id="IPR002347">
    <property type="entry name" value="SDR_fam"/>
</dbReference>
<dbReference type="Proteomes" id="UP001595715">
    <property type="component" value="Unassembled WGS sequence"/>
</dbReference>
<evidence type="ECO:0000313" key="2">
    <source>
        <dbReference type="EMBL" id="MFC4099729.1"/>
    </source>
</evidence>
<dbReference type="PANTHER" id="PTHR42879:SF6">
    <property type="entry name" value="NADPH-DEPENDENT REDUCTASE BACG"/>
    <property type="match status" value="1"/>
</dbReference>
<dbReference type="PANTHER" id="PTHR42879">
    <property type="entry name" value="3-OXOACYL-(ACYL-CARRIER-PROTEIN) REDUCTASE"/>
    <property type="match status" value="1"/>
</dbReference>